<dbReference type="SMART" id="SM00388">
    <property type="entry name" value="HisKA"/>
    <property type="match status" value="1"/>
</dbReference>
<dbReference type="PATRIC" id="fig|294.131.peg.5598"/>
<keyword evidence="5" id="KW-0997">Cell inner membrane</keyword>
<keyword evidence="7" id="KW-0808">Transferase</keyword>
<gene>
    <name evidence="18" type="ORF">VC34_07750</name>
</gene>
<reference evidence="18 19" key="1">
    <citation type="submission" date="2015-03" db="EMBL/GenBank/DDBJ databases">
        <title>Comparative genomics of Pseudomonas insights into diversity of traits involved in vanlence and defense.</title>
        <authorList>
            <person name="Qin Y."/>
        </authorList>
    </citation>
    <scope>NUCLEOTIDE SEQUENCE [LARGE SCALE GENOMIC DNA]</scope>
    <source>
        <strain evidence="18 19">C3</strain>
    </source>
</reference>
<dbReference type="InterPro" id="IPR003660">
    <property type="entry name" value="HAMP_dom"/>
</dbReference>
<dbReference type="SMART" id="SM00387">
    <property type="entry name" value="HATPase_c"/>
    <property type="match status" value="1"/>
</dbReference>
<dbReference type="AlphaFoldDB" id="A0A0F4TQ69"/>
<dbReference type="PANTHER" id="PTHR44936:SF5">
    <property type="entry name" value="SENSOR HISTIDINE KINASE ENVZ"/>
    <property type="match status" value="1"/>
</dbReference>
<keyword evidence="14 15" id="KW-0472">Membrane</keyword>
<keyword evidence="13" id="KW-0902">Two-component regulatory system</keyword>
<dbReference type="InterPro" id="IPR005467">
    <property type="entry name" value="His_kinase_dom"/>
</dbReference>
<comment type="subcellular location">
    <subcellularLocation>
        <location evidence="2">Cell inner membrane</location>
        <topology evidence="2">Multi-pass membrane protein</topology>
    </subcellularLocation>
</comment>
<dbReference type="Pfam" id="PF00672">
    <property type="entry name" value="HAMP"/>
    <property type="match status" value="1"/>
</dbReference>
<dbReference type="Gene3D" id="1.10.287.130">
    <property type="match status" value="1"/>
</dbReference>
<evidence type="ECO:0000256" key="11">
    <source>
        <dbReference type="ARBA" id="ARBA00022840"/>
    </source>
</evidence>
<dbReference type="EMBL" id="LACD01000005">
    <property type="protein sequence ID" value="KJZ46598.1"/>
    <property type="molecule type" value="Genomic_DNA"/>
</dbReference>
<evidence type="ECO:0000256" key="1">
    <source>
        <dbReference type="ARBA" id="ARBA00000085"/>
    </source>
</evidence>
<dbReference type="EC" id="2.7.13.3" evidence="3"/>
<comment type="caution">
    <text evidence="18">The sequence shown here is derived from an EMBL/GenBank/DDBJ whole genome shotgun (WGS) entry which is preliminary data.</text>
</comment>
<dbReference type="InterPro" id="IPR004358">
    <property type="entry name" value="Sig_transdc_His_kin-like_C"/>
</dbReference>
<accession>A0A0F4TQ69</accession>
<evidence type="ECO:0000259" key="17">
    <source>
        <dbReference type="PROSITE" id="PS50885"/>
    </source>
</evidence>
<evidence type="ECO:0000256" key="10">
    <source>
        <dbReference type="ARBA" id="ARBA00022777"/>
    </source>
</evidence>
<feature type="transmembrane region" description="Helical" evidence="15">
    <location>
        <begin position="12"/>
        <end position="35"/>
    </location>
</feature>
<comment type="catalytic activity">
    <reaction evidence="1">
        <text>ATP + protein L-histidine = ADP + protein N-phospho-L-histidine.</text>
        <dbReference type="EC" id="2.7.13.3"/>
    </reaction>
</comment>
<keyword evidence="8 15" id="KW-0812">Transmembrane</keyword>
<dbReference type="SUPFAM" id="SSF55874">
    <property type="entry name" value="ATPase domain of HSP90 chaperone/DNA topoisomerase II/histidine kinase"/>
    <property type="match status" value="1"/>
</dbReference>
<evidence type="ECO:0000256" key="4">
    <source>
        <dbReference type="ARBA" id="ARBA00022475"/>
    </source>
</evidence>
<evidence type="ECO:0000256" key="7">
    <source>
        <dbReference type="ARBA" id="ARBA00022679"/>
    </source>
</evidence>
<evidence type="ECO:0000313" key="18">
    <source>
        <dbReference type="EMBL" id="KJZ46598.1"/>
    </source>
</evidence>
<dbReference type="InterPro" id="IPR003661">
    <property type="entry name" value="HisK_dim/P_dom"/>
</dbReference>
<dbReference type="Pfam" id="PF02518">
    <property type="entry name" value="HATPase_c"/>
    <property type="match status" value="1"/>
</dbReference>
<organism evidence="18 19">
    <name type="scientific">Pseudomonas fluorescens</name>
    <dbReference type="NCBI Taxonomy" id="294"/>
    <lineage>
        <taxon>Bacteria</taxon>
        <taxon>Pseudomonadati</taxon>
        <taxon>Pseudomonadota</taxon>
        <taxon>Gammaproteobacteria</taxon>
        <taxon>Pseudomonadales</taxon>
        <taxon>Pseudomonadaceae</taxon>
        <taxon>Pseudomonas</taxon>
    </lineage>
</organism>
<name>A0A0F4TQ69_PSEFL</name>
<evidence type="ECO:0000256" key="8">
    <source>
        <dbReference type="ARBA" id="ARBA00022692"/>
    </source>
</evidence>
<evidence type="ECO:0000256" key="13">
    <source>
        <dbReference type="ARBA" id="ARBA00023012"/>
    </source>
</evidence>
<dbReference type="InterPro" id="IPR050980">
    <property type="entry name" value="2C_sensor_his_kinase"/>
</dbReference>
<feature type="domain" description="Histidine kinase" evidence="16">
    <location>
        <begin position="247"/>
        <end position="446"/>
    </location>
</feature>
<dbReference type="Gene3D" id="3.30.565.10">
    <property type="entry name" value="Histidine kinase-like ATPase, C-terminal domain"/>
    <property type="match status" value="1"/>
</dbReference>
<keyword evidence="4" id="KW-1003">Cell membrane</keyword>
<sequence>MSWLKRIRRDTVARWIALTIILAMLISLALNGLFIQLAGVWARPPLTETGLLEKAAAISRVIEAAPAPLRNSLAQAAGENGFTVSWHPDRHDLNLPTVEDPKSDIGSTILQPMLRAPDRRIEAYEPADWTEHTADAHYALLIELSDSTWLMFSAPSRSWGLDETPRYLIVILLVLISTALVALIATRRLATPLQHFAEGARRFGVDFRAPPIEPLGPQEIRQAILAFNAMQAQLQHFIRDRTQMLAAISHDLRAPLTRMRLRGEFIEDAEQQQRLFRDVDEMQAMINSALEFFRDDARLEPATQFDLAELLQTLLDDYRDQGFEIAFSGPLRWVYFGRPLGLKRVMTNLLDNAIKYGSEPAIELIPGAGEVRIKILDRGPGIPDASLEQVFAPFFRLEGSRNKSTGGVGLGLSAARAIVLEHGGELTLRNRSTGGLEALVVLPVHPGSELISPHLL</sequence>
<protein>
    <recommendedName>
        <fullName evidence="3">histidine kinase</fullName>
        <ecNumber evidence="3">2.7.13.3</ecNumber>
    </recommendedName>
</protein>
<keyword evidence="6" id="KW-0597">Phosphoprotein</keyword>
<feature type="domain" description="HAMP" evidence="17">
    <location>
        <begin position="187"/>
        <end position="239"/>
    </location>
</feature>
<evidence type="ECO:0000256" key="14">
    <source>
        <dbReference type="ARBA" id="ARBA00023136"/>
    </source>
</evidence>
<dbReference type="PANTHER" id="PTHR44936">
    <property type="entry name" value="SENSOR PROTEIN CREC"/>
    <property type="match status" value="1"/>
</dbReference>
<evidence type="ECO:0000259" key="16">
    <source>
        <dbReference type="PROSITE" id="PS50109"/>
    </source>
</evidence>
<keyword evidence="12 15" id="KW-1133">Transmembrane helix</keyword>
<evidence type="ECO:0000256" key="15">
    <source>
        <dbReference type="SAM" id="Phobius"/>
    </source>
</evidence>
<evidence type="ECO:0000256" key="12">
    <source>
        <dbReference type="ARBA" id="ARBA00022989"/>
    </source>
</evidence>
<evidence type="ECO:0000256" key="3">
    <source>
        <dbReference type="ARBA" id="ARBA00012438"/>
    </source>
</evidence>
<dbReference type="PRINTS" id="PR00344">
    <property type="entry name" value="BCTRLSENSOR"/>
</dbReference>
<proteinExistence type="predicted"/>
<evidence type="ECO:0000256" key="6">
    <source>
        <dbReference type="ARBA" id="ARBA00022553"/>
    </source>
</evidence>
<dbReference type="RefSeq" id="WP_046045985.1">
    <property type="nucleotide sequence ID" value="NZ_LACD01000005.1"/>
</dbReference>
<dbReference type="InterPro" id="IPR036097">
    <property type="entry name" value="HisK_dim/P_sf"/>
</dbReference>
<dbReference type="InterPro" id="IPR036890">
    <property type="entry name" value="HATPase_C_sf"/>
</dbReference>
<feature type="transmembrane region" description="Helical" evidence="15">
    <location>
        <begin position="167"/>
        <end position="185"/>
    </location>
</feature>
<dbReference type="Proteomes" id="UP000033500">
    <property type="component" value="Unassembled WGS sequence"/>
</dbReference>
<dbReference type="PROSITE" id="PS50885">
    <property type="entry name" value="HAMP"/>
    <property type="match status" value="1"/>
</dbReference>
<dbReference type="SUPFAM" id="SSF47384">
    <property type="entry name" value="Homodimeric domain of signal transducing histidine kinase"/>
    <property type="match status" value="1"/>
</dbReference>
<keyword evidence="9" id="KW-0547">Nucleotide-binding</keyword>
<keyword evidence="11" id="KW-0067">ATP-binding</keyword>
<dbReference type="InterPro" id="IPR003594">
    <property type="entry name" value="HATPase_dom"/>
</dbReference>
<dbReference type="GO" id="GO:0005524">
    <property type="term" value="F:ATP binding"/>
    <property type="evidence" value="ECO:0007669"/>
    <property type="project" value="UniProtKB-KW"/>
</dbReference>
<dbReference type="SMART" id="SM00304">
    <property type="entry name" value="HAMP"/>
    <property type="match status" value="1"/>
</dbReference>
<evidence type="ECO:0000313" key="19">
    <source>
        <dbReference type="Proteomes" id="UP000033500"/>
    </source>
</evidence>
<dbReference type="GO" id="GO:0000155">
    <property type="term" value="F:phosphorelay sensor kinase activity"/>
    <property type="evidence" value="ECO:0007669"/>
    <property type="project" value="InterPro"/>
</dbReference>
<dbReference type="CDD" id="cd00075">
    <property type="entry name" value="HATPase"/>
    <property type="match status" value="1"/>
</dbReference>
<dbReference type="PROSITE" id="PS50109">
    <property type="entry name" value="HIS_KIN"/>
    <property type="match status" value="1"/>
</dbReference>
<dbReference type="CDD" id="cd00082">
    <property type="entry name" value="HisKA"/>
    <property type="match status" value="1"/>
</dbReference>
<dbReference type="GO" id="GO:0005886">
    <property type="term" value="C:plasma membrane"/>
    <property type="evidence" value="ECO:0007669"/>
    <property type="project" value="UniProtKB-SubCell"/>
</dbReference>
<keyword evidence="10 18" id="KW-0418">Kinase</keyword>
<dbReference type="Pfam" id="PF00512">
    <property type="entry name" value="HisKA"/>
    <property type="match status" value="1"/>
</dbReference>
<evidence type="ECO:0000256" key="9">
    <source>
        <dbReference type="ARBA" id="ARBA00022741"/>
    </source>
</evidence>
<evidence type="ECO:0000256" key="2">
    <source>
        <dbReference type="ARBA" id="ARBA00004429"/>
    </source>
</evidence>
<evidence type="ECO:0000256" key="5">
    <source>
        <dbReference type="ARBA" id="ARBA00022519"/>
    </source>
</evidence>